<accession>A0A4R5B833</accession>
<dbReference type="GO" id="GO:0046872">
    <property type="term" value="F:metal ion binding"/>
    <property type="evidence" value="ECO:0007669"/>
    <property type="project" value="InterPro"/>
</dbReference>
<reference evidence="5 6" key="1">
    <citation type="submission" date="2019-03" db="EMBL/GenBank/DDBJ databases">
        <title>Draft genome sequences of novel Actinobacteria.</title>
        <authorList>
            <person name="Sahin N."/>
            <person name="Ay H."/>
            <person name="Saygin H."/>
        </authorList>
    </citation>
    <scope>NUCLEOTIDE SEQUENCE [LARGE SCALE GENOMIC DNA]</scope>
    <source>
        <strain evidence="5 6">H3C3</strain>
    </source>
</reference>
<comment type="caution">
    <text evidence="5">The sequence shown here is derived from an EMBL/GenBank/DDBJ whole genome shotgun (WGS) entry which is preliminary data.</text>
</comment>
<keyword evidence="5" id="KW-0413">Isomerase</keyword>
<evidence type="ECO:0000313" key="5">
    <source>
        <dbReference type="EMBL" id="TDD81243.1"/>
    </source>
</evidence>
<dbReference type="Proteomes" id="UP000294513">
    <property type="component" value="Unassembled WGS sequence"/>
</dbReference>
<sequence>MRPVHEHVASLLGAWALGACSDEETQLVMDHLAHCSDCMEESLLLGGVADLLGGTTPRSSLRERTLTSARARRPAAPSVPYYAAPYAALVSMLDGLLAELPMCDWSTTVIYDWNVQDVLAHLSATDALLLQQLEAGAQDLDVDARTALEIARERRRKPSETRTAWRDQAETLCVRLGEDKREDTQVVNLRYPLRLKHAAVARAFETWIHARDIASATGRSLPSPLPDHLHTIASLGVRALPAALELYEGRPADGDSLHIDLSGPGGGTWDLPLGPQAPPTPTVTLALDTMDFCLLAADRIKPTEVQAEFGGDTALARRLLTAASIFAGP</sequence>
<dbReference type="NCBIfam" id="TIGR03083">
    <property type="entry name" value="maleylpyruvate isomerase family mycothiol-dependent enzyme"/>
    <property type="match status" value="1"/>
</dbReference>
<feature type="domain" description="Mycothiol-dependent maleylpyruvate isomerase metal-binding" evidence="3">
    <location>
        <begin position="88"/>
        <end position="214"/>
    </location>
</feature>
<dbReference type="SUPFAM" id="SSF109854">
    <property type="entry name" value="DinB/YfiT-like putative metalloenzymes"/>
    <property type="match status" value="1"/>
</dbReference>
<protein>
    <submittedName>
        <fullName evidence="5">Maleylpyruvate isomerase family mycothiol-dependent enzyme</fullName>
    </submittedName>
</protein>
<evidence type="ECO:0000256" key="1">
    <source>
        <dbReference type="ARBA" id="ARBA00023015"/>
    </source>
</evidence>
<dbReference type="GO" id="GO:0016853">
    <property type="term" value="F:isomerase activity"/>
    <property type="evidence" value="ECO:0007669"/>
    <property type="project" value="UniProtKB-KW"/>
</dbReference>
<gene>
    <name evidence="5" type="ORF">E1298_24410</name>
</gene>
<evidence type="ECO:0000313" key="6">
    <source>
        <dbReference type="Proteomes" id="UP000294513"/>
    </source>
</evidence>
<proteinExistence type="predicted"/>
<keyword evidence="2" id="KW-0804">Transcription</keyword>
<evidence type="ECO:0000259" key="4">
    <source>
        <dbReference type="Pfam" id="PF13490"/>
    </source>
</evidence>
<dbReference type="InterPro" id="IPR041916">
    <property type="entry name" value="Anti_sigma_zinc_sf"/>
</dbReference>
<keyword evidence="1" id="KW-0805">Transcription regulation</keyword>
<evidence type="ECO:0000256" key="2">
    <source>
        <dbReference type="ARBA" id="ARBA00023163"/>
    </source>
</evidence>
<dbReference type="PROSITE" id="PS51257">
    <property type="entry name" value="PROKAR_LIPOPROTEIN"/>
    <property type="match status" value="1"/>
</dbReference>
<dbReference type="RefSeq" id="WP_131897126.1">
    <property type="nucleotide sequence ID" value="NZ_SMKU01000140.1"/>
</dbReference>
<dbReference type="AlphaFoldDB" id="A0A4R5B833"/>
<dbReference type="Pfam" id="PF13490">
    <property type="entry name" value="zf-HC2"/>
    <property type="match status" value="1"/>
</dbReference>
<evidence type="ECO:0000259" key="3">
    <source>
        <dbReference type="Pfam" id="PF11716"/>
    </source>
</evidence>
<dbReference type="Gene3D" id="1.10.10.1320">
    <property type="entry name" value="Anti-sigma factor, zinc-finger domain"/>
    <property type="match status" value="1"/>
</dbReference>
<keyword evidence="5" id="KW-0670">Pyruvate</keyword>
<feature type="domain" description="Putative zinc-finger" evidence="4">
    <location>
        <begin position="7"/>
        <end position="38"/>
    </location>
</feature>
<dbReference type="OrthoDB" id="4321761at2"/>
<dbReference type="InterPro" id="IPR017517">
    <property type="entry name" value="Maleyloyr_isom"/>
</dbReference>
<organism evidence="5 6">
    <name type="scientific">Actinomadura rubrisoli</name>
    <dbReference type="NCBI Taxonomy" id="2530368"/>
    <lineage>
        <taxon>Bacteria</taxon>
        <taxon>Bacillati</taxon>
        <taxon>Actinomycetota</taxon>
        <taxon>Actinomycetes</taxon>
        <taxon>Streptosporangiales</taxon>
        <taxon>Thermomonosporaceae</taxon>
        <taxon>Actinomadura</taxon>
    </lineage>
</organism>
<keyword evidence="6" id="KW-1185">Reference proteome</keyword>
<dbReference type="InterPro" id="IPR027383">
    <property type="entry name" value="Znf_put"/>
</dbReference>
<dbReference type="Pfam" id="PF11716">
    <property type="entry name" value="MDMPI_N"/>
    <property type="match status" value="1"/>
</dbReference>
<dbReference type="InterPro" id="IPR024344">
    <property type="entry name" value="MDMPI_metal-binding"/>
</dbReference>
<dbReference type="InterPro" id="IPR034660">
    <property type="entry name" value="DinB/YfiT-like"/>
</dbReference>
<dbReference type="EMBL" id="SMKU01000140">
    <property type="protein sequence ID" value="TDD81243.1"/>
    <property type="molecule type" value="Genomic_DNA"/>
</dbReference>
<name>A0A4R5B833_9ACTN</name>
<dbReference type="Gene3D" id="1.20.120.450">
    <property type="entry name" value="dinb family like domain"/>
    <property type="match status" value="1"/>
</dbReference>